<comment type="pathway">
    <text evidence="2">Metabolic intermediate biosynthesis; chorismate biosynthesis; chorismate from D-erythrose 4-phosphate and phosphoenolpyruvate: step 1/7.</text>
</comment>
<name>A0ABV4P4E8_9GAMM</name>
<proteinExistence type="inferred from homology"/>
<gene>
    <name evidence="14" type="ORF">ACCI49_20305</name>
</gene>
<feature type="domain" description="DAHP synthetase I/KDSA" evidence="13">
    <location>
        <begin position="1"/>
        <end position="82"/>
    </location>
</feature>
<keyword evidence="5" id="KW-0028">Amino-acid biosynthesis</keyword>
<protein>
    <recommendedName>
        <fullName evidence="11">Phospho-2-dehydro-3-deoxyheptonate aldolase, Trp-sensitive</fullName>
        <ecNumber evidence="4">2.5.1.54</ecNumber>
    </recommendedName>
    <alternativeName>
        <fullName evidence="10">3-deoxy-D-arabino-heptulosonate 7-phosphate synthase</fullName>
    </alternativeName>
    <alternativeName>
        <fullName evidence="9">DAHP synthase</fullName>
    </alternativeName>
    <alternativeName>
        <fullName evidence="8">Phospho-2-keto-3-deoxyheptonate aldolase</fullName>
    </alternativeName>
</protein>
<comment type="caution">
    <text evidence="14">The sequence shown here is derived from an EMBL/GenBank/DDBJ whole genome shotgun (WGS) entry which is preliminary data.</text>
</comment>
<dbReference type="Gene3D" id="3.20.20.70">
    <property type="entry name" value="Aldolase class I"/>
    <property type="match status" value="1"/>
</dbReference>
<dbReference type="InterPro" id="IPR006219">
    <property type="entry name" value="DAHP_synth_1"/>
</dbReference>
<evidence type="ECO:0000313" key="14">
    <source>
        <dbReference type="EMBL" id="MFA0813248.1"/>
    </source>
</evidence>
<dbReference type="PANTHER" id="PTHR21225">
    <property type="entry name" value="PHOSPHO-2-DEHYDRO-3-DEOXYHEPTONATE ALDOLASE DAHP SYNTHETASE"/>
    <property type="match status" value="1"/>
</dbReference>
<keyword evidence="15" id="KW-1185">Reference proteome</keyword>
<organism evidence="14 15">
    <name type="scientific">Microbulbifer epialgicus</name>
    <dbReference type="NCBI Taxonomy" id="393907"/>
    <lineage>
        <taxon>Bacteria</taxon>
        <taxon>Pseudomonadati</taxon>
        <taxon>Pseudomonadota</taxon>
        <taxon>Gammaproteobacteria</taxon>
        <taxon>Cellvibrionales</taxon>
        <taxon>Microbulbiferaceae</taxon>
        <taxon>Microbulbifer</taxon>
    </lineage>
</organism>
<dbReference type="RefSeq" id="WP_371841036.1">
    <property type="nucleotide sequence ID" value="NZ_JBGMEK010000080.1"/>
</dbReference>
<evidence type="ECO:0000256" key="5">
    <source>
        <dbReference type="ARBA" id="ARBA00022605"/>
    </source>
</evidence>
<dbReference type="EMBL" id="JBGMEK010000080">
    <property type="protein sequence ID" value="MFA0813248.1"/>
    <property type="molecule type" value="Genomic_DNA"/>
</dbReference>
<dbReference type="InterPro" id="IPR006218">
    <property type="entry name" value="DAHP1/KDSA"/>
</dbReference>
<comment type="similarity">
    <text evidence="3">Belongs to the class-I DAHP synthase family.</text>
</comment>
<evidence type="ECO:0000259" key="13">
    <source>
        <dbReference type="Pfam" id="PF00793"/>
    </source>
</evidence>
<sequence>MGAIGARTAESQIHRELASGLHCPIGFKNGTDGNISIAINAIHSAKSKQIFCSPAQTGKIQAIETKGNPNCHIILRGGLKPN</sequence>
<accession>A0ABV4P4E8</accession>
<evidence type="ECO:0000256" key="11">
    <source>
        <dbReference type="ARBA" id="ARBA00039406"/>
    </source>
</evidence>
<comment type="catalytic activity">
    <reaction evidence="12">
        <text>D-erythrose 4-phosphate + phosphoenolpyruvate + H2O = 7-phospho-2-dehydro-3-deoxy-D-arabino-heptonate + phosphate</text>
        <dbReference type="Rhea" id="RHEA:14717"/>
        <dbReference type="ChEBI" id="CHEBI:15377"/>
        <dbReference type="ChEBI" id="CHEBI:16897"/>
        <dbReference type="ChEBI" id="CHEBI:43474"/>
        <dbReference type="ChEBI" id="CHEBI:58394"/>
        <dbReference type="ChEBI" id="CHEBI:58702"/>
        <dbReference type="EC" id="2.5.1.54"/>
    </reaction>
</comment>
<comment type="function">
    <text evidence="1">Stereospecific condensation of phosphoenolpyruvate (PEP) and D-erythrose-4-phosphate (E4P) giving rise to 3-deoxy-D-arabino-heptulosonate-7-phosphate (DAHP).</text>
</comment>
<evidence type="ECO:0000256" key="3">
    <source>
        <dbReference type="ARBA" id="ARBA00007985"/>
    </source>
</evidence>
<evidence type="ECO:0000256" key="12">
    <source>
        <dbReference type="ARBA" id="ARBA00047508"/>
    </source>
</evidence>
<evidence type="ECO:0000256" key="2">
    <source>
        <dbReference type="ARBA" id="ARBA00004688"/>
    </source>
</evidence>
<dbReference type="InterPro" id="IPR013785">
    <property type="entry name" value="Aldolase_TIM"/>
</dbReference>
<evidence type="ECO:0000256" key="8">
    <source>
        <dbReference type="ARBA" id="ARBA00031111"/>
    </source>
</evidence>
<keyword evidence="7" id="KW-0057">Aromatic amino acid biosynthesis</keyword>
<evidence type="ECO:0000256" key="6">
    <source>
        <dbReference type="ARBA" id="ARBA00022679"/>
    </source>
</evidence>
<dbReference type="Proteomes" id="UP001569428">
    <property type="component" value="Unassembled WGS sequence"/>
</dbReference>
<evidence type="ECO:0000256" key="7">
    <source>
        <dbReference type="ARBA" id="ARBA00023141"/>
    </source>
</evidence>
<dbReference type="PANTHER" id="PTHR21225:SF6">
    <property type="entry name" value="PHOSPHO-2-DEHYDRO-3-DEOXYHEPTONATE ALDOLASE, TRP-SENSITIVE"/>
    <property type="match status" value="1"/>
</dbReference>
<evidence type="ECO:0000313" key="15">
    <source>
        <dbReference type="Proteomes" id="UP001569428"/>
    </source>
</evidence>
<evidence type="ECO:0000256" key="10">
    <source>
        <dbReference type="ARBA" id="ARBA00032193"/>
    </source>
</evidence>
<reference evidence="14 15" key="1">
    <citation type="submission" date="2024-08" db="EMBL/GenBank/DDBJ databases">
        <authorList>
            <person name="Ishaq N."/>
        </authorList>
    </citation>
    <scope>NUCLEOTIDE SEQUENCE [LARGE SCALE GENOMIC DNA]</scope>
    <source>
        <strain evidence="14 15">DSM 18651</strain>
    </source>
</reference>
<dbReference type="Pfam" id="PF00793">
    <property type="entry name" value="DAHP_synth_1"/>
    <property type="match status" value="1"/>
</dbReference>
<evidence type="ECO:0000256" key="4">
    <source>
        <dbReference type="ARBA" id="ARBA00012694"/>
    </source>
</evidence>
<keyword evidence="6" id="KW-0808">Transferase</keyword>
<evidence type="ECO:0000256" key="9">
    <source>
        <dbReference type="ARBA" id="ARBA00031349"/>
    </source>
</evidence>
<evidence type="ECO:0000256" key="1">
    <source>
        <dbReference type="ARBA" id="ARBA00003726"/>
    </source>
</evidence>
<dbReference type="EC" id="2.5.1.54" evidence="4"/>
<dbReference type="SUPFAM" id="SSF51569">
    <property type="entry name" value="Aldolase"/>
    <property type="match status" value="1"/>
</dbReference>